<name>A0A0G0LYP9_9BACT</name>
<organism evidence="2 3">
    <name type="scientific">Candidatus Woesebacteria bacterium GW2011_GWA1_39_12</name>
    <dbReference type="NCBI Taxonomy" id="1618549"/>
    <lineage>
        <taxon>Bacteria</taxon>
        <taxon>Candidatus Woeseibacteriota</taxon>
    </lineage>
</organism>
<evidence type="ECO:0000313" key="2">
    <source>
        <dbReference type="EMBL" id="KKQ96192.1"/>
    </source>
</evidence>
<dbReference type="EMBL" id="LBWA01000038">
    <property type="protein sequence ID" value="KKQ96192.1"/>
    <property type="molecule type" value="Genomic_DNA"/>
</dbReference>
<accession>A0A0G0LYP9</accession>
<evidence type="ECO:0000256" key="1">
    <source>
        <dbReference type="SAM" id="MobiDB-lite"/>
    </source>
</evidence>
<dbReference type="AlphaFoldDB" id="A0A0G0LYP9"/>
<gene>
    <name evidence="2" type="ORF">UT23_C0038G0004</name>
</gene>
<dbReference type="Proteomes" id="UP000034325">
    <property type="component" value="Unassembled WGS sequence"/>
</dbReference>
<reference evidence="2 3" key="1">
    <citation type="journal article" date="2015" name="Nature">
        <title>rRNA introns, odd ribosomes, and small enigmatic genomes across a large radiation of phyla.</title>
        <authorList>
            <person name="Brown C.T."/>
            <person name="Hug L.A."/>
            <person name="Thomas B.C."/>
            <person name="Sharon I."/>
            <person name="Castelle C.J."/>
            <person name="Singh A."/>
            <person name="Wilkins M.J."/>
            <person name="Williams K.H."/>
            <person name="Banfield J.F."/>
        </authorList>
    </citation>
    <scope>NUCLEOTIDE SEQUENCE [LARGE SCALE GENOMIC DNA]</scope>
</reference>
<evidence type="ECO:0000313" key="3">
    <source>
        <dbReference type="Proteomes" id="UP000034325"/>
    </source>
</evidence>
<comment type="caution">
    <text evidence="2">The sequence shown here is derived from an EMBL/GenBank/DDBJ whole genome shotgun (WGS) entry which is preliminary data.</text>
</comment>
<protein>
    <submittedName>
        <fullName evidence="2">Uncharacterized protein</fullName>
    </submittedName>
</protein>
<proteinExistence type="predicted"/>
<sequence>MVEHLPLKEMVGGSSPPAPTQKPGSLTYYRHLWHSLG</sequence>
<feature type="region of interest" description="Disordered" evidence="1">
    <location>
        <begin position="1"/>
        <end position="25"/>
    </location>
</feature>